<keyword evidence="6" id="KW-1185">Reference proteome</keyword>
<feature type="compositionally biased region" description="Pro residues" evidence="2">
    <location>
        <begin position="518"/>
        <end position="537"/>
    </location>
</feature>
<dbReference type="SUPFAM" id="SSF56399">
    <property type="entry name" value="ADP-ribosylation"/>
    <property type="match status" value="1"/>
</dbReference>
<dbReference type="PANTHER" id="PTHR24216:SF65">
    <property type="entry name" value="PAXILLIN-LIKE PROTEIN 1"/>
    <property type="match status" value="1"/>
</dbReference>
<feature type="compositionally biased region" description="Low complexity" evidence="2">
    <location>
        <begin position="594"/>
        <end position="603"/>
    </location>
</feature>
<dbReference type="Proteomes" id="UP000217736">
    <property type="component" value="Chromosome"/>
</dbReference>
<evidence type="ECO:0000313" key="6">
    <source>
        <dbReference type="Proteomes" id="UP000217736"/>
    </source>
</evidence>
<accession>A0A1Z4EJD1</accession>
<reference evidence="6" key="1">
    <citation type="submission" date="2017-06" db="EMBL/GenBank/DDBJ databases">
        <title>Complete Genome Sequence of Mycobacterium shigaense.</title>
        <authorList>
            <person name="Fukano H."/>
            <person name="Yoshida M."/>
            <person name="Kazumi Y."/>
            <person name="Ogura Y."/>
            <person name="Mitarai S."/>
            <person name="Hayashi T."/>
            <person name="Hoshino Y."/>
        </authorList>
    </citation>
    <scope>NUCLEOTIDE SEQUENCE [LARGE SCALE GENOMIC DNA]</scope>
    <source>
        <strain evidence="6">UN-152</strain>
    </source>
</reference>
<dbReference type="Gene3D" id="3.90.176.10">
    <property type="entry name" value="Toxin ADP-ribosyltransferase, Chain A, domain 1"/>
    <property type="match status" value="1"/>
</dbReference>
<feature type="domain" description="Outer membrane channel protein CpnT-like N-terminal" evidence="4">
    <location>
        <begin position="123"/>
        <end position="227"/>
    </location>
</feature>
<dbReference type="Pfam" id="PF25547">
    <property type="entry name" value="WXG100_2"/>
    <property type="match status" value="1"/>
</dbReference>
<evidence type="ECO:0000313" key="5">
    <source>
        <dbReference type="EMBL" id="BAX93099.1"/>
    </source>
</evidence>
<dbReference type="GO" id="GO:0005576">
    <property type="term" value="C:extracellular region"/>
    <property type="evidence" value="ECO:0007669"/>
    <property type="project" value="InterPro"/>
</dbReference>
<evidence type="ECO:0000259" key="3">
    <source>
        <dbReference type="Pfam" id="PF03496"/>
    </source>
</evidence>
<evidence type="ECO:0000256" key="2">
    <source>
        <dbReference type="SAM" id="MobiDB-lite"/>
    </source>
</evidence>
<proteinExistence type="predicted"/>
<name>A0A1Z4EJD1_9MYCO</name>
<dbReference type="AlphaFoldDB" id="A0A1Z4EJD1"/>
<dbReference type="InterPro" id="IPR003540">
    <property type="entry name" value="ADP-ribosyltransferase"/>
</dbReference>
<feature type="domain" description="ADP ribosyltransferase" evidence="3">
    <location>
        <begin position="650"/>
        <end position="784"/>
    </location>
</feature>
<evidence type="ECO:0000259" key="4">
    <source>
        <dbReference type="Pfam" id="PF25547"/>
    </source>
</evidence>
<feature type="compositionally biased region" description="Pro residues" evidence="2">
    <location>
        <begin position="563"/>
        <end position="580"/>
    </location>
</feature>
<dbReference type="EMBL" id="AP018164">
    <property type="protein sequence ID" value="BAX93099.1"/>
    <property type="molecule type" value="Genomic_DNA"/>
</dbReference>
<feature type="region of interest" description="Disordered" evidence="2">
    <location>
        <begin position="487"/>
        <end position="653"/>
    </location>
</feature>
<feature type="compositionally biased region" description="Low complexity" evidence="2">
    <location>
        <begin position="504"/>
        <end position="517"/>
    </location>
</feature>
<sequence>MPILAVDPEELFAAGAAVVAAGEGLGAAMTVLAAGFSAHTGSDIAGEVFGLAYQSAAESLLKLATAAVNACQQDGALIQQGASNYSVAEAASNLGGGANVLQPPAAPAKVATPGPPGTLGPGEPPPSLWAAVQPLVDSVWPDGDVAGLHAAAGCWRTFGSAATGMQAALNASKALIGAQRIPEGGNIIYVLSTMGDAIGKLSEQCGKMATLLDSFARQVDQAQNKIRDLLRRLGSLTDLWHDVELVLDGDALDEIKKIAQDIDAVLHELGREARALEQGIKLLMNLGDGLVVDMEKFVRGELRSFLGDVVGNKVATDFDFAANVIEGLGKGGVQAALGLVDLGPGWIFLDPKGAEATWKGTLESQFKASAVNQIMHPREGVQANIQMWKSLLHLDDWSTARPGLGLGENAADALTFLLPGIGEAGVGAEAGSAAVRGAEDASELAEGTGAVGRVGEFATTSRALGDIGKVGTNLTKDLENLKLYVPKSDVPLGGRPVAAPPAEAPGGPAARPVEAAPPGTPAPHSPTAPSGPVPGRPGTPAGPHEAPSAPAVGHGPVAVPSSPAEPLPPHGLIPSEPAPVPGGGGLHDPPPSVSGPSGEVPVPHDSGPQIPMPGGPHGSQPSEPSLNGPGGGSADHSEVVDGSAHSDGLEPLSSDDLGALADYTGPGYGDLNDALRNGTLDASLSARVDAVNAALQKLPAYEGLVLRGSDIPPEVLEQYRPGEEITELGFLSTTTDPAVARSPSFTGNVEFQILSRSGRDVSSVSMYPGEQEVLFPSGTTFYVVDKVLDPLTGKTLIKMIEY</sequence>
<evidence type="ECO:0000256" key="1">
    <source>
        <dbReference type="SAM" id="Coils"/>
    </source>
</evidence>
<gene>
    <name evidence="5" type="primary">cpnT_2</name>
    <name evidence="5" type="ORF">MSG_02958</name>
</gene>
<feature type="coiled-coil region" evidence="1">
    <location>
        <begin position="212"/>
        <end position="239"/>
    </location>
</feature>
<keyword evidence="1" id="KW-0175">Coiled coil</keyword>
<dbReference type="OrthoDB" id="3194844at2"/>
<dbReference type="PANTHER" id="PTHR24216">
    <property type="entry name" value="PAXILLIN-RELATED"/>
    <property type="match status" value="1"/>
</dbReference>
<dbReference type="RefSeq" id="WP_096440701.1">
    <property type="nucleotide sequence ID" value="NZ_AP018164.1"/>
</dbReference>
<dbReference type="Pfam" id="PF03496">
    <property type="entry name" value="ADPrib_exo_Tox"/>
    <property type="match status" value="1"/>
</dbReference>
<organism evidence="5 6">
    <name type="scientific">Mycobacterium shigaense</name>
    <dbReference type="NCBI Taxonomy" id="722731"/>
    <lineage>
        <taxon>Bacteria</taxon>
        <taxon>Bacillati</taxon>
        <taxon>Actinomycetota</taxon>
        <taxon>Actinomycetes</taxon>
        <taxon>Mycobacteriales</taxon>
        <taxon>Mycobacteriaceae</taxon>
        <taxon>Mycobacterium</taxon>
        <taxon>Mycobacterium simiae complex</taxon>
    </lineage>
</organism>
<protein>
    <submittedName>
        <fullName evidence="5">Outer membrane channel protein CpnT</fullName>
    </submittedName>
</protein>
<dbReference type="PROSITE" id="PS51996">
    <property type="entry name" value="TR_MART"/>
    <property type="match status" value="1"/>
</dbReference>
<dbReference type="KEGG" id="mshg:MSG_02958"/>
<dbReference type="InterPro" id="IPR057746">
    <property type="entry name" value="CpnT-like_N"/>
</dbReference>